<keyword evidence="4 10" id="KW-1133">Transmembrane helix</keyword>
<sequence length="121" mass="12299">MILLLVAALGGVGAAARFVVDGAVRTRWTRTFPLATLVVNVSGSLLIGLLTGAHLFHDLGPTWLAVAATGFCGGYTTFSTAMVETVRLVEAGEVRRATANALGSLLLCVAAASLGVGVMAL</sequence>
<keyword evidence="10" id="KW-0915">Sodium</keyword>
<dbReference type="EMBL" id="BJWH01000015">
    <property type="protein sequence ID" value="GEL99259.1"/>
    <property type="molecule type" value="Genomic_DNA"/>
</dbReference>
<keyword evidence="10" id="KW-0479">Metal-binding</keyword>
<evidence type="ECO:0000256" key="3">
    <source>
        <dbReference type="ARBA" id="ARBA00022692"/>
    </source>
</evidence>
<dbReference type="PANTHER" id="PTHR28259:SF1">
    <property type="entry name" value="FLUORIDE EXPORT PROTEIN 1-RELATED"/>
    <property type="match status" value="1"/>
</dbReference>
<evidence type="ECO:0000256" key="2">
    <source>
        <dbReference type="ARBA" id="ARBA00022475"/>
    </source>
</evidence>
<evidence type="ECO:0000256" key="7">
    <source>
        <dbReference type="ARBA" id="ARBA00035120"/>
    </source>
</evidence>
<gene>
    <name evidence="10 11" type="primary">crcB</name>
    <name evidence="10" type="synonym">fluC</name>
    <name evidence="11" type="ORF">CTE05_28060</name>
</gene>
<dbReference type="Pfam" id="PF02537">
    <property type="entry name" value="CRCB"/>
    <property type="match status" value="1"/>
</dbReference>
<comment type="activity regulation">
    <text evidence="10">Na(+) is not transported, but it plays an essential structural role and its presence is essential for fluoride channel function.</text>
</comment>
<dbReference type="NCBIfam" id="TIGR00494">
    <property type="entry name" value="crcB"/>
    <property type="match status" value="1"/>
</dbReference>
<evidence type="ECO:0000256" key="4">
    <source>
        <dbReference type="ARBA" id="ARBA00022989"/>
    </source>
</evidence>
<organism evidence="11 12">
    <name type="scientific">Cellulomonas terrae</name>
    <dbReference type="NCBI Taxonomy" id="311234"/>
    <lineage>
        <taxon>Bacteria</taxon>
        <taxon>Bacillati</taxon>
        <taxon>Actinomycetota</taxon>
        <taxon>Actinomycetes</taxon>
        <taxon>Micrococcales</taxon>
        <taxon>Cellulomonadaceae</taxon>
        <taxon>Cellulomonas</taxon>
    </lineage>
</organism>
<dbReference type="GO" id="GO:0005886">
    <property type="term" value="C:plasma membrane"/>
    <property type="evidence" value="ECO:0007669"/>
    <property type="project" value="UniProtKB-SubCell"/>
</dbReference>
<feature type="transmembrane region" description="Helical" evidence="10">
    <location>
        <begin position="62"/>
        <end position="81"/>
    </location>
</feature>
<name>A0A511JMV0_9CELL</name>
<comment type="caution">
    <text evidence="11">The sequence shown here is derived from an EMBL/GenBank/DDBJ whole genome shotgun (WGS) entry which is preliminary data.</text>
</comment>
<dbReference type="AlphaFoldDB" id="A0A511JMV0"/>
<accession>A0A511JMV0</accession>
<keyword evidence="6 10" id="KW-0407">Ion channel</keyword>
<comment type="catalytic activity">
    <reaction evidence="8">
        <text>fluoride(in) = fluoride(out)</text>
        <dbReference type="Rhea" id="RHEA:76159"/>
        <dbReference type="ChEBI" id="CHEBI:17051"/>
    </reaction>
    <physiologicalReaction direction="left-to-right" evidence="8">
        <dbReference type="Rhea" id="RHEA:76160"/>
    </physiologicalReaction>
</comment>
<feature type="binding site" evidence="10">
    <location>
        <position position="76"/>
    </location>
    <ligand>
        <name>Na(+)</name>
        <dbReference type="ChEBI" id="CHEBI:29101"/>
        <note>structural</note>
    </ligand>
</feature>
<feature type="transmembrane region" description="Helical" evidence="10">
    <location>
        <begin position="101"/>
        <end position="120"/>
    </location>
</feature>
<reference evidence="11 12" key="1">
    <citation type="submission" date="2019-07" db="EMBL/GenBank/DDBJ databases">
        <title>Whole genome shotgun sequence of Cellulomonas terrae NBRC 100819.</title>
        <authorList>
            <person name="Hosoyama A."/>
            <person name="Uohara A."/>
            <person name="Ohji S."/>
            <person name="Ichikawa N."/>
        </authorList>
    </citation>
    <scope>NUCLEOTIDE SEQUENCE [LARGE SCALE GENOMIC DNA]</scope>
    <source>
        <strain evidence="11 12">NBRC 100819</strain>
    </source>
</reference>
<dbReference type="RefSeq" id="WP_146846919.1">
    <property type="nucleotide sequence ID" value="NZ_BJWH01000015.1"/>
</dbReference>
<dbReference type="OrthoDB" id="5148600at2"/>
<evidence type="ECO:0000256" key="9">
    <source>
        <dbReference type="ARBA" id="ARBA00049940"/>
    </source>
</evidence>
<evidence type="ECO:0000256" key="8">
    <source>
        <dbReference type="ARBA" id="ARBA00035585"/>
    </source>
</evidence>
<dbReference type="InterPro" id="IPR003691">
    <property type="entry name" value="FluC"/>
</dbReference>
<keyword evidence="10" id="KW-0813">Transport</keyword>
<feature type="binding site" evidence="10">
    <location>
        <position position="73"/>
    </location>
    <ligand>
        <name>Na(+)</name>
        <dbReference type="ChEBI" id="CHEBI:29101"/>
        <note>structural</note>
    </ligand>
</feature>
<keyword evidence="10" id="KW-0406">Ion transport</keyword>
<dbReference type="HAMAP" id="MF_00454">
    <property type="entry name" value="FluC"/>
    <property type="match status" value="1"/>
</dbReference>
<comment type="similarity">
    <text evidence="7 10">Belongs to the fluoride channel Fluc/FEX (TC 1.A.43) family.</text>
</comment>
<dbReference type="GO" id="GO:0046872">
    <property type="term" value="F:metal ion binding"/>
    <property type="evidence" value="ECO:0007669"/>
    <property type="project" value="UniProtKB-KW"/>
</dbReference>
<keyword evidence="2 10" id="KW-1003">Cell membrane</keyword>
<comment type="subcellular location">
    <subcellularLocation>
        <location evidence="1 10">Cell membrane</location>
        <topology evidence="1 10">Multi-pass membrane protein</topology>
    </subcellularLocation>
</comment>
<dbReference type="GO" id="GO:0062054">
    <property type="term" value="F:fluoride channel activity"/>
    <property type="evidence" value="ECO:0007669"/>
    <property type="project" value="UniProtKB-UniRule"/>
</dbReference>
<keyword evidence="12" id="KW-1185">Reference proteome</keyword>
<dbReference type="Proteomes" id="UP000321049">
    <property type="component" value="Unassembled WGS sequence"/>
</dbReference>
<evidence type="ECO:0000256" key="1">
    <source>
        <dbReference type="ARBA" id="ARBA00004651"/>
    </source>
</evidence>
<evidence type="ECO:0000256" key="10">
    <source>
        <dbReference type="HAMAP-Rule" id="MF_00454"/>
    </source>
</evidence>
<evidence type="ECO:0000313" key="12">
    <source>
        <dbReference type="Proteomes" id="UP000321049"/>
    </source>
</evidence>
<evidence type="ECO:0000313" key="11">
    <source>
        <dbReference type="EMBL" id="GEL99259.1"/>
    </source>
</evidence>
<keyword evidence="3 10" id="KW-0812">Transmembrane</keyword>
<evidence type="ECO:0000256" key="6">
    <source>
        <dbReference type="ARBA" id="ARBA00023303"/>
    </source>
</evidence>
<feature type="transmembrane region" description="Helical" evidence="10">
    <location>
        <begin position="31"/>
        <end position="50"/>
    </location>
</feature>
<evidence type="ECO:0000256" key="5">
    <source>
        <dbReference type="ARBA" id="ARBA00023136"/>
    </source>
</evidence>
<proteinExistence type="inferred from homology"/>
<keyword evidence="5 10" id="KW-0472">Membrane</keyword>
<dbReference type="GO" id="GO:0140114">
    <property type="term" value="P:cellular detoxification of fluoride"/>
    <property type="evidence" value="ECO:0007669"/>
    <property type="project" value="UniProtKB-UniRule"/>
</dbReference>
<comment type="function">
    <text evidence="9 10">Fluoride-specific ion channel. Important for reducing fluoride concentration in the cell, thus reducing its toxicity.</text>
</comment>
<dbReference type="PANTHER" id="PTHR28259">
    <property type="entry name" value="FLUORIDE EXPORT PROTEIN 1-RELATED"/>
    <property type="match status" value="1"/>
</dbReference>
<protein>
    <recommendedName>
        <fullName evidence="10">Fluoride-specific ion channel FluC</fullName>
    </recommendedName>
</protein>